<evidence type="ECO:0000256" key="1">
    <source>
        <dbReference type="SAM" id="SignalP"/>
    </source>
</evidence>
<gene>
    <name evidence="2" type="ORF">M422DRAFT_277356</name>
</gene>
<feature type="chain" id="PRO_5002203828" evidence="1">
    <location>
        <begin position="22"/>
        <end position="73"/>
    </location>
</feature>
<dbReference type="HOGENOM" id="CLU_2706403_0_0_1"/>
<evidence type="ECO:0000313" key="3">
    <source>
        <dbReference type="Proteomes" id="UP000054279"/>
    </source>
</evidence>
<organism evidence="2 3">
    <name type="scientific">Sphaerobolus stellatus (strain SS14)</name>
    <dbReference type="NCBI Taxonomy" id="990650"/>
    <lineage>
        <taxon>Eukaryota</taxon>
        <taxon>Fungi</taxon>
        <taxon>Dikarya</taxon>
        <taxon>Basidiomycota</taxon>
        <taxon>Agaricomycotina</taxon>
        <taxon>Agaricomycetes</taxon>
        <taxon>Phallomycetidae</taxon>
        <taxon>Geastrales</taxon>
        <taxon>Sphaerobolaceae</taxon>
        <taxon>Sphaerobolus</taxon>
    </lineage>
</organism>
<keyword evidence="1" id="KW-0732">Signal</keyword>
<accession>A0A0C9TK92</accession>
<dbReference type="EMBL" id="KN838467">
    <property type="protein sequence ID" value="KIJ22284.1"/>
    <property type="molecule type" value="Genomic_DNA"/>
</dbReference>
<dbReference type="Proteomes" id="UP000054279">
    <property type="component" value="Unassembled WGS sequence"/>
</dbReference>
<feature type="signal peptide" evidence="1">
    <location>
        <begin position="1"/>
        <end position="21"/>
    </location>
</feature>
<sequence length="73" mass="7933">MRLTSILLLPSVLLSAVLVNGQSPLHIFQPPNAEFVQLGSLLDIGISTVETSRFNFAHLLPVKISVAMAQQFC</sequence>
<evidence type="ECO:0000313" key="2">
    <source>
        <dbReference type="EMBL" id="KIJ22284.1"/>
    </source>
</evidence>
<reference evidence="2 3" key="1">
    <citation type="submission" date="2014-06" db="EMBL/GenBank/DDBJ databases">
        <title>Evolutionary Origins and Diversification of the Mycorrhizal Mutualists.</title>
        <authorList>
            <consortium name="DOE Joint Genome Institute"/>
            <consortium name="Mycorrhizal Genomics Consortium"/>
            <person name="Kohler A."/>
            <person name="Kuo A."/>
            <person name="Nagy L.G."/>
            <person name="Floudas D."/>
            <person name="Copeland A."/>
            <person name="Barry K.W."/>
            <person name="Cichocki N."/>
            <person name="Veneault-Fourrey C."/>
            <person name="LaButti K."/>
            <person name="Lindquist E.A."/>
            <person name="Lipzen A."/>
            <person name="Lundell T."/>
            <person name="Morin E."/>
            <person name="Murat C."/>
            <person name="Riley R."/>
            <person name="Ohm R."/>
            <person name="Sun H."/>
            <person name="Tunlid A."/>
            <person name="Henrissat B."/>
            <person name="Grigoriev I.V."/>
            <person name="Hibbett D.S."/>
            <person name="Martin F."/>
        </authorList>
    </citation>
    <scope>NUCLEOTIDE SEQUENCE [LARGE SCALE GENOMIC DNA]</scope>
    <source>
        <strain evidence="2 3">SS14</strain>
    </source>
</reference>
<protein>
    <submittedName>
        <fullName evidence="2">Uncharacterized protein</fullName>
    </submittedName>
</protein>
<proteinExistence type="predicted"/>
<keyword evidence="3" id="KW-1185">Reference proteome</keyword>
<dbReference type="AlphaFoldDB" id="A0A0C9TK92"/>
<name>A0A0C9TK92_SPHS4</name>